<evidence type="ECO:0000313" key="2">
    <source>
        <dbReference type="EMBL" id="MFC6289714.1"/>
    </source>
</evidence>
<name>A0ABW1U810_9LACO</name>
<sequence>MQTSLLILGISLAIISHWHYQRLLQQLRQRGGHLTGQRARNRTIYHGLFFLGLGYVAVGVWQPAWLNARVVSLLLLVDVMALVMGWLQRRQRQYPSASRILWQRQAQYLVSSQLLLGLVLVGTLLRLAGWSDGTV</sequence>
<comment type="caution">
    <text evidence="2">The sequence shown here is derived from an EMBL/GenBank/DDBJ whole genome shotgun (WGS) entry which is preliminary data.</text>
</comment>
<dbReference type="RefSeq" id="WP_125574713.1">
    <property type="nucleotide sequence ID" value="NZ_JBHSSO010000016.1"/>
</dbReference>
<keyword evidence="1" id="KW-1133">Transmembrane helix</keyword>
<evidence type="ECO:0000256" key="1">
    <source>
        <dbReference type="SAM" id="Phobius"/>
    </source>
</evidence>
<accession>A0ABW1U810</accession>
<keyword evidence="1" id="KW-0812">Transmembrane</keyword>
<gene>
    <name evidence="2" type="ORF">ACFP1M_05800</name>
</gene>
<evidence type="ECO:0000313" key="3">
    <source>
        <dbReference type="Proteomes" id="UP001596258"/>
    </source>
</evidence>
<feature type="transmembrane region" description="Helical" evidence="1">
    <location>
        <begin position="44"/>
        <end position="64"/>
    </location>
</feature>
<protein>
    <recommendedName>
        <fullName evidence="4">DUF3307 domain-containing protein</fullName>
    </recommendedName>
</protein>
<keyword evidence="1" id="KW-0472">Membrane</keyword>
<dbReference type="Proteomes" id="UP001596258">
    <property type="component" value="Unassembled WGS sequence"/>
</dbReference>
<keyword evidence="3" id="KW-1185">Reference proteome</keyword>
<feature type="transmembrane region" description="Helical" evidence="1">
    <location>
        <begin position="6"/>
        <end position="23"/>
    </location>
</feature>
<feature type="transmembrane region" description="Helical" evidence="1">
    <location>
        <begin position="108"/>
        <end position="129"/>
    </location>
</feature>
<proteinExistence type="predicted"/>
<feature type="transmembrane region" description="Helical" evidence="1">
    <location>
        <begin position="70"/>
        <end position="87"/>
    </location>
</feature>
<reference evidence="3" key="1">
    <citation type="journal article" date="2019" name="Int. J. Syst. Evol. Microbiol.">
        <title>The Global Catalogue of Microorganisms (GCM) 10K type strain sequencing project: providing services to taxonomists for standard genome sequencing and annotation.</title>
        <authorList>
            <consortium name="The Broad Institute Genomics Platform"/>
            <consortium name="The Broad Institute Genome Sequencing Center for Infectious Disease"/>
            <person name="Wu L."/>
            <person name="Ma J."/>
        </authorList>
    </citation>
    <scope>NUCLEOTIDE SEQUENCE [LARGE SCALE GENOMIC DNA]</scope>
    <source>
        <strain evidence="3">CCM 8893</strain>
    </source>
</reference>
<organism evidence="2 3">
    <name type="scientific">Levilactobacillus angrenensis</name>
    <dbReference type="NCBI Taxonomy" id="2486020"/>
    <lineage>
        <taxon>Bacteria</taxon>
        <taxon>Bacillati</taxon>
        <taxon>Bacillota</taxon>
        <taxon>Bacilli</taxon>
        <taxon>Lactobacillales</taxon>
        <taxon>Lactobacillaceae</taxon>
        <taxon>Levilactobacillus</taxon>
    </lineage>
</organism>
<evidence type="ECO:0008006" key="4">
    <source>
        <dbReference type="Google" id="ProtNLM"/>
    </source>
</evidence>
<dbReference type="EMBL" id="JBHSSO010000016">
    <property type="protein sequence ID" value="MFC6289714.1"/>
    <property type="molecule type" value="Genomic_DNA"/>
</dbReference>